<dbReference type="PROSITE" id="PS50089">
    <property type="entry name" value="ZF_RING_2"/>
    <property type="match status" value="1"/>
</dbReference>
<dbReference type="Proteomes" id="UP000247409">
    <property type="component" value="Unassembled WGS sequence"/>
</dbReference>
<reference evidence="4 5" key="1">
    <citation type="journal article" date="2018" name="Mol. Biol. Evol.">
        <title>Analysis of the draft genome of the red seaweed Gracilariopsis chorda provides insights into genome size evolution in Rhodophyta.</title>
        <authorList>
            <person name="Lee J."/>
            <person name="Yang E.C."/>
            <person name="Graf L."/>
            <person name="Yang J.H."/>
            <person name="Qiu H."/>
            <person name="Zel Zion U."/>
            <person name="Chan C.X."/>
            <person name="Stephens T.G."/>
            <person name="Weber A.P.M."/>
            <person name="Boo G.H."/>
            <person name="Boo S.M."/>
            <person name="Kim K.M."/>
            <person name="Shin Y."/>
            <person name="Jung M."/>
            <person name="Lee S.J."/>
            <person name="Yim H.S."/>
            <person name="Lee J.H."/>
            <person name="Bhattacharya D."/>
            <person name="Yoon H.S."/>
        </authorList>
    </citation>
    <scope>NUCLEOTIDE SEQUENCE [LARGE SCALE GENOMIC DNA]</scope>
    <source>
        <strain evidence="4 5">SKKU-2015</strain>
        <tissue evidence="4">Whole body</tissue>
    </source>
</reference>
<dbReference type="SUPFAM" id="SSF57850">
    <property type="entry name" value="RING/U-box"/>
    <property type="match status" value="1"/>
</dbReference>
<dbReference type="OrthoDB" id="8062037at2759"/>
<dbReference type="InterPro" id="IPR008979">
    <property type="entry name" value="Galactose-bd-like_sf"/>
</dbReference>
<dbReference type="SMART" id="SM01198">
    <property type="entry name" value="FBA"/>
    <property type="match status" value="1"/>
</dbReference>
<feature type="domain" description="RING-type" evidence="2">
    <location>
        <begin position="14"/>
        <end position="66"/>
    </location>
</feature>
<evidence type="ECO:0000259" key="2">
    <source>
        <dbReference type="PROSITE" id="PS50089"/>
    </source>
</evidence>
<dbReference type="InterPro" id="IPR013083">
    <property type="entry name" value="Znf_RING/FYVE/PHD"/>
</dbReference>
<keyword evidence="5" id="KW-1185">Reference proteome</keyword>
<dbReference type="Gene3D" id="2.60.120.260">
    <property type="entry name" value="Galactose-binding domain-like"/>
    <property type="match status" value="1"/>
</dbReference>
<dbReference type="PANTHER" id="PTHR45943">
    <property type="entry name" value="E3 UBIQUITIN-PROTEIN LIGASE MYCBP2"/>
    <property type="match status" value="1"/>
</dbReference>
<evidence type="ECO:0000259" key="3">
    <source>
        <dbReference type="PROSITE" id="PS51114"/>
    </source>
</evidence>
<accession>A0A2V3J4Q4</accession>
<dbReference type="InterPro" id="IPR007397">
    <property type="entry name" value="F-box-assoc_dom"/>
</dbReference>
<feature type="domain" description="FBA" evidence="3">
    <location>
        <begin position="259"/>
        <end position="425"/>
    </location>
</feature>
<dbReference type="Pfam" id="PF17123">
    <property type="entry name" value="zf-RING_11"/>
    <property type="match status" value="1"/>
</dbReference>
<sequence>MTERRAFRDDAEDCAICLDALSDSRCITLSCGHVWHLHCVREQLQLAAPDVSKPLIFTGYRCAKCSAYCDHPLLNDVIRPISHLRHQVERMILQQARVDGIRVNHPHDDAALLRAAAPLYAFYLCSLCEQPYFGGSIACADRLDALPSDDRVCSRCSPRTGSVCTQSQHAPSYIWKCRFCCEPSRYVCYGSTHLCDRCHDEDDAQGGLVSITPKQCAGKESCPWPMKAAQQRHENGSAARCEQLYYCAACTSDPLGTAHVLRFERSSRNLLFNPSGQIGLDGWYQLSRMHWSTEQSQVPLNPATSFNFVSSYEWCIMAQVIDLRPFARFPSSAVLQVSVRHMARTDCPSVMRLQTAVYDQHFNELKHFCTDELQPPPDFWDERSIEVPPTEHACFVVVVVHGKDTRFWQGLYGAKIADVAVRVVLDDSVRDESQVLLEQALPNTTSPLPRLSTATSLRVLTRFVRNRYRL</sequence>
<protein>
    <submittedName>
        <fullName evidence="4">E3 ubiquitin-protein ligase highwire</fullName>
    </submittedName>
</protein>
<dbReference type="InterPro" id="IPR001841">
    <property type="entry name" value="Znf_RING"/>
</dbReference>
<keyword evidence="1" id="KW-0863">Zinc-finger</keyword>
<name>A0A2V3J4Q4_9FLOR</name>
<keyword evidence="1" id="KW-0479">Metal-binding</keyword>
<dbReference type="Gene3D" id="3.30.40.10">
    <property type="entry name" value="Zinc/RING finger domain, C3HC4 (zinc finger)"/>
    <property type="match status" value="1"/>
</dbReference>
<dbReference type="PROSITE" id="PS51114">
    <property type="entry name" value="FBA"/>
    <property type="match status" value="1"/>
</dbReference>
<evidence type="ECO:0000313" key="5">
    <source>
        <dbReference type="Proteomes" id="UP000247409"/>
    </source>
</evidence>
<dbReference type="GO" id="GO:0005886">
    <property type="term" value="C:plasma membrane"/>
    <property type="evidence" value="ECO:0007669"/>
    <property type="project" value="TreeGrafter"/>
</dbReference>
<dbReference type="GO" id="GO:0008270">
    <property type="term" value="F:zinc ion binding"/>
    <property type="evidence" value="ECO:0007669"/>
    <property type="project" value="UniProtKB-KW"/>
</dbReference>
<comment type="caution">
    <text evidence="4">The sequence shown here is derived from an EMBL/GenBank/DDBJ whole genome shotgun (WGS) entry which is preliminary data.</text>
</comment>
<dbReference type="Pfam" id="PF04300">
    <property type="entry name" value="FBA"/>
    <property type="match status" value="1"/>
</dbReference>
<dbReference type="SMART" id="SM00184">
    <property type="entry name" value="RING"/>
    <property type="match status" value="1"/>
</dbReference>
<gene>
    <name evidence="4" type="ORF">BWQ96_01115</name>
</gene>
<dbReference type="PANTHER" id="PTHR45943:SF2">
    <property type="entry name" value="RING-TYPE DOMAIN-CONTAINING PROTEIN"/>
    <property type="match status" value="1"/>
</dbReference>
<evidence type="ECO:0000256" key="1">
    <source>
        <dbReference type="PROSITE-ProRule" id="PRU00175"/>
    </source>
</evidence>
<organism evidence="4 5">
    <name type="scientific">Gracilariopsis chorda</name>
    <dbReference type="NCBI Taxonomy" id="448386"/>
    <lineage>
        <taxon>Eukaryota</taxon>
        <taxon>Rhodophyta</taxon>
        <taxon>Florideophyceae</taxon>
        <taxon>Rhodymeniophycidae</taxon>
        <taxon>Gracilariales</taxon>
        <taxon>Gracilariaceae</taxon>
        <taxon>Gracilariopsis</taxon>
    </lineage>
</organism>
<evidence type="ECO:0000313" key="4">
    <source>
        <dbReference type="EMBL" id="PXF48977.1"/>
    </source>
</evidence>
<dbReference type="GO" id="GO:0061630">
    <property type="term" value="F:ubiquitin protein ligase activity"/>
    <property type="evidence" value="ECO:0007669"/>
    <property type="project" value="TreeGrafter"/>
</dbReference>
<dbReference type="SUPFAM" id="SSF49785">
    <property type="entry name" value="Galactose-binding domain-like"/>
    <property type="match status" value="1"/>
</dbReference>
<proteinExistence type="predicted"/>
<dbReference type="EMBL" id="NBIV01000009">
    <property type="protein sequence ID" value="PXF48977.1"/>
    <property type="molecule type" value="Genomic_DNA"/>
</dbReference>
<dbReference type="STRING" id="448386.A0A2V3J4Q4"/>
<dbReference type="AlphaFoldDB" id="A0A2V3J4Q4"/>
<keyword evidence="1" id="KW-0862">Zinc</keyword>
<dbReference type="GO" id="GO:0005634">
    <property type="term" value="C:nucleus"/>
    <property type="evidence" value="ECO:0007669"/>
    <property type="project" value="TreeGrafter"/>
</dbReference>